<dbReference type="AlphaFoldDB" id="A0A4E0REG9"/>
<feature type="region of interest" description="Disordered" evidence="1">
    <location>
        <begin position="314"/>
        <end position="397"/>
    </location>
</feature>
<feature type="region of interest" description="Disordered" evidence="1">
    <location>
        <begin position="177"/>
        <end position="212"/>
    </location>
</feature>
<feature type="compositionally biased region" description="Polar residues" evidence="1">
    <location>
        <begin position="384"/>
        <end position="397"/>
    </location>
</feature>
<evidence type="ECO:0000256" key="1">
    <source>
        <dbReference type="SAM" id="MobiDB-lite"/>
    </source>
</evidence>
<comment type="caution">
    <text evidence="2">The sequence shown here is derived from an EMBL/GenBank/DDBJ whole genome shotgun (WGS) entry which is preliminary data.</text>
</comment>
<dbReference type="Proteomes" id="UP000230066">
    <property type="component" value="Unassembled WGS sequence"/>
</dbReference>
<protein>
    <submittedName>
        <fullName evidence="2">Uncharacterized protein</fullName>
    </submittedName>
</protein>
<name>A0A4E0REG9_FASHE</name>
<accession>A0A4E0REG9</accession>
<evidence type="ECO:0000313" key="3">
    <source>
        <dbReference type="Proteomes" id="UP000230066"/>
    </source>
</evidence>
<sequence>MRIRPTHSMQPGKSLDSSNLVNSQNLQSSQIPTMMGSSFNGSANSLSHHATETNTQAKHVSPQLSKCDGYLSPGLIHNDHGEESNTTYLKPDFYDPLVLTKCDSVCPSPLAMLAKTCQNIGQMMEASVHSSHSSLSPTNVPHVTSTGANTNGIATTRNSLPTTAIACASNNASGITQHLSPVNPVSKSPKHPKGSSPATETKGVTSAKRSSMSRFKWMRTDPNESLAINSHRVETVSSSTSPTDFIPTTVLDGITSGQKLLCTIPNSLPLNTLPLNGCLTADETTGSTAFRDTTAGKNQQPTSNALAQLARLSSSLSLPDPPRSVNGVVDGLSKDRGNWNDPLRVQTGTKRFRRNSGTGFKGFTLVPNSLSGGSKRAARDSHAHSQSVGENQHNGVNVPHSQAKLSVANASSYSNVSVRSSPQVDQSSSPNDPHTSTNPWFALSEFLQHMMDQKTDQTSRASAQDAFSYNLARSFLEFFYSRMIMFANGSAGVALPDVQLIPPAKITSPNAPSPNFSKDSLFSSHSSALNRTQNSNIPTGSPFSAGYTEPISSTYPSYSGERCGFCGHTCVSQAEWCLHMYTHFSQIEKGQNAHHSQNQHQNSSPVQQQQQQQHQPQQPPMPLSLDLSDRTRDFSLSKFTSLPFPFSFPSASSNSSTISSSVGLSDSLSHQKPDGDYMCMINSYLASWAEKYKDMNGVKPSSSHPPTFSDVMSNPLLHHNNPTNVECSSTRPDFQMPKFTDPNMYMYWIYLYAAYYGGNMSSRAGYSAPQQSPSLVPQCPSSNTMGLPHSLMSAFGMTGPGMGIFPKV</sequence>
<feature type="region of interest" description="Disordered" evidence="1">
    <location>
        <begin position="509"/>
        <end position="545"/>
    </location>
</feature>
<gene>
    <name evidence="2" type="ORF">D915_003310</name>
</gene>
<feature type="compositionally biased region" description="Low complexity" evidence="1">
    <location>
        <begin position="517"/>
        <end position="527"/>
    </location>
</feature>
<feature type="region of interest" description="Disordered" evidence="1">
    <location>
        <begin position="416"/>
        <end position="439"/>
    </location>
</feature>
<feature type="region of interest" description="Disordered" evidence="1">
    <location>
        <begin position="31"/>
        <end position="64"/>
    </location>
</feature>
<evidence type="ECO:0000313" key="2">
    <source>
        <dbReference type="EMBL" id="THD25956.1"/>
    </source>
</evidence>
<feature type="compositionally biased region" description="Polar residues" evidence="1">
    <location>
        <begin position="422"/>
        <end position="439"/>
    </location>
</feature>
<dbReference type="EMBL" id="JXXN02000921">
    <property type="protein sequence ID" value="THD25956.1"/>
    <property type="molecule type" value="Genomic_DNA"/>
</dbReference>
<organism evidence="2 3">
    <name type="scientific">Fasciola hepatica</name>
    <name type="common">Liver fluke</name>
    <dbReference type="NCBI Taxonomy" id="6192"/>
    <lineage>
        <taxon>Eukaryota</taxon>
        <taxon>Metazoa</taxon>
        <taxon>Spiralia</taxon>
        <taxon>Lophotrochozoa</taxon>
        <taxon>Platyhelminthes</taxon>
        <taxon>Trematoda</taxon>
        <taxon>Digenea</taxon>
        <taxon>Plagiorchiida</taxon>
        <taxon>Echinostomata</taxon>
        <taxon>Echinostomatoidea</taxon>
        <taxon>Fasciolidae</taxon>
        <taxon>Fasciola</taxon>
    </lineage>
</organism>
<feature type="compositionally biased region" description="Polar residues" evidence="1">
    <location>
        <begin position="528"/>
        <end position="542"/>
    </location>
</feature>
<keyword evidence="3" id="KW-1185">Reference proteome</keyword>
<proteinExistence type="predicted"/>
<feature type="compositionally biased region" description="Low complexity" evidence="1">
    <location>
        <begin position="593"/>
        <end position="616"/>
    </location>
</feature>
<feature type="region of interest" description="Disordered" evidence="1">
    <location>
        <begin position="1"/>
        <end position="20"/>
    </location>
</feature>
<feature type="compositionally biased region" description="Polar residues" evidence="1">
    <location>
        <begin position="198"/>
        <end position="212"/>
    </location>
</feature>
<reference evidence="2" key="1">
    <citation type="submission" date="2019-03" db="EMBL/GenBank/DDBJ databases">
        <title>Improved annotation for the trematode Fasciola hepatica.</title>
        <authorList>
            <person name="Choi Y.-J."/>
            <person name="Martin J."/>
            <person name="Mitreva M."/>
        </authorList>
    </citation>
    <scope>NUCLEOTIDE SEQUENCE [LARGE SCALE GENOMIC DNA]</scope>
</reference>
<feature type="region of interest" description="Disordered" evidence="1">
    <location>
        <begin position="589"/>
        <end position="627"/>
    </location>
</feature>